<gene>
    <name evidence="8" type="ORF">GPUN_2518</name>
</gene>
<dbReference type="AlphaFoldDB" id="H5TEA6"/>
<dbReference type="InterPro" id="IPR000620">
    <property type="entry name" value="EamA_dom"/>
</dbReference>
<feature type="transmembrane region" description="Helical" evidence="6">
    <location>
        <begin position="225"/>
        <end position="244"/>
    </location>
</feature>
<evidence type="ECO:0000259" key="7">
    <source>
        <dbReference type="Pfam" id="PF00892"/>
    </source>
</evidence>
<dbReference type="OrthoDB" id="9813617at2"/>
<dbReference type="eggNOG" id="COG0697">
    <property type="taxonomic scope" value="Bacteria"/>
</dbReference>
<feature type="transmembrane region" description="Helical" evidence="6">
    <location>
        <begin position="46"/>
        <end position="66"/>
    </location>
</feature>
<accession>H5TEA6</accession>
<dbReference type="InterPro" id="IPR037185">
    <property type="entry name" value="EmrE-like"/>
</dbReference>
<evidence type="ECO:0000256" key="6">
    <source>
        <dbReference type="SAM" id="Phobius"/>
    </source>
</evidence>
<feature type="transmembrane region" description="Helical" evidence="6">
    <location>
        <begin position="256"/>
        <end position="276"/>
    </location>
</feature>
<dbReference type="PANTHER" id="PTHR32322">
    <property type="entry name" value="INNER MEMBRANE TRANSPORTER"/>
    <property type="match status" value="1"/>
</dbReference>
<comment type="caution">
    <text evidence="8">The sequence shown here is derived from an EMBL/GenBank/DDBJ whole genome shotgun (WGS) entry which is preliminary data.</text>
</comment>
<keyword evidence="3 6" id="KW-0812">Transmembrane</keyword>
<dbReference type="InterPro" id="IPR050638">
    <property type="entry name" value="AA-Vitamin_Transporters"/>
</dbReference>
<feature type="transmembrane region" description="Helical" evidence="6">
    <location>
        <begin position="75"/>
        <end position="96"/>
    </location>
</feature>
<dbReference type="Proteomes" id="UP000053586">
    <property type="component" value="Unassembled WGS sequence"/>
</dbReference>
<dbReference type="EMBL" id="BAET01000030">
    <property type="protein sequence ID" value="GAB56633.1"/>
    <property type="molecule type" value="Genomic_DNA"/>
</dbReference>
<keyword evidence="5 6" id="KW-0472">Membrane</keyword>
<keyword evidence="4 6" id="KW-1133">Transmembrane helix</keyword>
<proteinExistence type="inferred from homology"/>
<protein>
    <recommendedName>
        <fullName evidence="7">EamA domain-containing protein</fullName>
    </recommendedName>
</protein>
<comment type="similarity">
    <text evidence="2">Belongs to the EamA transporter family.</text>
</comment>
<name>H5TEA6_9ALTE</name>
<comment type="subcellular location">
    <subcellularLocation>
        <location evidence="1">Membrane</location>
        <topology evidence="1">Multi-pass membrane protein</topology>
    </subcellularLocation>
</comment>
<feature type="transmembrane region" description="Helical" evidence="6">
    <location>
        <begin position="158"/>
        <end position="182"/>
    </location>
</feature>
<evidence type="ECO:0000256" key="3">
    <source>
        <dbReference type="ARBA" id="ARBA00022692"/>
    </source>
</evidence>
<dbReference type="SUPFAM" id="SSF103481">
    <property type="entry name" value="Multidrug resistance efflux transporter EmrE"/>
    <property type="match status" value="2"/>
</dbReference>
<feature type="transmembrane region" description="Helical" evidence="6">
    <location>
        <begin position="282"/>
        <end position="299"/>
    </location>
</feature>
<feature type="transmembrane region" description="Helical" evidence="6">
    <location>
        <begin position="7"/>
        <end position="26"/>
    </location>
</feature>
<evidence type="ECO:0000256" key="1">
    <source>
        <dbReference type="ARBA" id="ARBA00004141"/>
    </source>
</evidence>
<feature type="transmembrane region" description="Helical" evidence="6">
    <location>
        <begin position="135"/>
        <end position="152"/>
    </location>
</feature>
<organism evidence="8 9">
    <name type="scientific">Glaciecola punicea ACAM 611</name>
    <dbReference type="NCBI Taxonomy" id="1121923"/>
    <lineage>
        <taxon>Bacteria</taxon>
        <taxon>Pseudomonadati</taxon>
        <taxon>Pseudomonadota</taxon>
        <taxon>Gammaproteobacteria</taxon>
        <taxon>Alteromonadales</taxon>
        <taxon>Alteromonadaceae</taxon>
        <taxon>Glaciecola</taxon>
    </lineage>
</organism>
<evidence type="ECO:0000313" key="9">
    <source>
        <dbReference type="Proteomes" id="UP000053586"/>
    </source>
</evidence>
<evidence type="ECO:0000256" key="4">
    <source>
        <dbReference type="ARBA" id="ARBA00022989"/>
    </source>
</evidence>
<dbReference type="RefSeq" id="WP_006006983.1">
    <property type="nucleotide sequence ID" value="NZ_BAET01000030.1"/>
</dbReference>
<evidence type="ECO:0000256" key="5">
    <source>
        <dbReference type="ARBA" id="ARBA00023136"/>
    </source>
</evidence>
<reference evidence="8 9" key="2">
    <citation type="journal article" date="2017" name="Antonie Van Leeuwenhoek">
        <title>Rhizobium rhizosphaerae sp. nov., a novel species isolated from rice rhizosphere.</title>
        <authorList>
            <person name="Zhao J.J."/>
            <person name="Zhang J."/>
            <person name="Zhang R.J."/>
            <person name="Zhang C.W."/>
            <person name="Yin H.Q."/>
            <person name="Zhang X.X."/>
        </authorList>
    </citation>
    <scope>NUCLEOTIDE SEQUENCE [LARGE SCALE GENOMIC DNA]</scope>
    <source>
        <strain evidence="8 9">ACAM 611</strain>
    </source>
</reference>
<feature type="transmembrane region" description="Helical" evidence="6">
    <location>
        <begin position="194"/>
        <end position="213"/>
    </location>
</feature>
<sequence length="304" mass="33430">MQTNSSLNNVILPGILLSLAGTFMFSLKPIVVKYAYEIGLTSEQVITLRMMFALPFYIGVVILCWIKNSDKRRAYIANILPTALLGVLGYFVASYLDLLGLQFISAQLERIVLFCFPIIVVLLSYFVFKTKLPKNIWWMLGISYTGILLIFAHDLRVMGSNVALGTSLVFLSAIAFAVYVIYSKPIMTKIGSQMFTSIAMIAASITILVFFVFTQNIKTLHVSNHAFLVVAGFAFFCTVIPSLLVAEAIHKIGPELTSIVGTCGPVITSIFAVILLDEAFTIYHAAGLTLILVAVGMMMKPKIK</sequence>
<dbReference type="Pfam" id="PF00892">
    <property type="entry name" value="EamA"/>
    <property type="match status" value="2"/>
</dbReference>
<dbReference type="GO" id="GO:0016020">
    <property type="term" value="C:membrane"/>
    <property type="evidence" value="ECO:0007669"/>
    <property type="project" value="UniProtKB-SubCell"/>
</dbReference>
<feature type="transmembrane region" description="Helical" evidence="6">
    <location>
        <begin position="108"/>
        <end position="128"/>
    </location>
</feature>
<evidence type="ECO:0000313" key="8">
    <source>
        <dbReference type="EMBL" id="GAB56633.1"/>
    </source>
</evidence>
<feature type="domain" description="EamA" evidence="7">
    <location>
        <begin position="13"/>
        <end position="151"/>
    </location>
</feature>
<evidence type="ECO:0000256" key="2">
    <source>
        <dbReference type="ARBA" id="ARBA00007362"/>
    </source>
</evidence>
<reference evidence="8 9" key="1">
    <citation type="journal article" date="2012" name="J. Bacteriol.">
        <title>Genome sequence of proteorhodopsin-containing sea ice bacterium Glaciecola punicea ACAM 611T.</title>
        <authorList>
            <person name="Qin Q.-L."/>
            <person name="Xie B.-B."/>
            <person name="Shu Y.-L."/>
            <person name="Rong J.-C."/>
            <person name="Zhao D.-L."/>
            <person name="Zhang X.-Y."/>
            <person name="Chen X.-L."/>
            <person name="Zhou B.-C."/>
            <person name="Zhanga Y.-Z."/>
        </authorList>
    </citation>
    <scope>NUCLEOTIDE SEQUENCE [LARGE SCALE GENOMIC DNA]</scope>
    <source>
        <strain evidence="8 9">ACAM 611</strain>
    </source>
</reference>
<dbReference type="PANTHER" id="PTHR32322:SF2">
    <property type="entry name" value="EAMA DOMAIN-CONTAINING PROTEIN"/>
    <property type="match status" value="1"/>
</dbReference>
<feature type="domain" description="EamA" evidence="7">
    <location>
        <begin position="165"/>
        <end position="298"/>
    </location>
</feature>
<keyword evidence="9" id="KW-1185">Reference proteome</keyword>